<keyword evidence="4" id="KW-0963">Cytoplasm</keyword>
<dbReference type="GO" id="GO:0034657">
    <property type="term" value="C:GID complex"/>
    <property type="evidence" value="ECO:0007669"/>
    <property type="project" value="TreeGrafter"/>
</dbReference>
<keyword evidence="6 10" id="KW-0863">Zinc-finger</keyword>
<dbReference type="InterPro" id="IPR045098">
    <property type="entry name" value="Fyv10_fam"/>
</dbReference>
<evidence type="ECO:0000259" key="12">
    <source>
        <dbReference type="PROSITE" id="PS50897"/>
    </source>
</evidence>
<dbReference type="GO" id="GO:0043249">
    <property type="term" value="P:erythrocyte maturation"/>
    <property type="evidence" value="ECO:0007669"/>
    <property type="project" value="UniProtKB-KW"/>
</dbReference>
<reference evidence="15" key="1">
    <citation type="submission" date="2016-11" db="UniProtKB">
        <authorList>
            <consortium name="WormBaseParasite"/>
        </authorList>
    </citation>
    <scope>IDENTIFICATION</scope>
</reference>
<evidence type="ECO:0000313" key="14">
    <source>
        <dbReference type="Proteomes" id="UP000095287"/>
    </source>
</evidence>
<evidence type="ECO:0000256" key="7">
    <source>
        <dbReference type="ARBA" id="ARBA00022833"/>
    </source>
</evidence>
<dbReference type="InterPro" id="IPR006594">
    <property type="entry name" value="LisH"/>
</dbReference>
<evidence type="ECO:0000256" key="2">
    <source>
        <dbReference type="ARBA" id="ARBA00004496"/>
    </source>
</evidence>
<evidence type="ECO:0000313" key="15">
    <source>
        <dbReference type="WBParaSite" id="L893_g21919.t1"/>
    </source>
</evidence>
<dbReference type="PROSITE" id="PS50897">
    <property type="entry name" value="CTLH"/>
    <property type="match status" value="1"/>
</dbReference>
<evidence type="ECO:0000259" key="13">
    <source>
        <dbReference type="PROSITE" id="PS51867"/>
    </source>
</evidence>
<dbReference type="SMART" id="SM00668">
    <property type="entry name" value="CTLH"/>
    <property type="match status" value="1"/>
</dbReference>
<dbReference type="PANTHER" id="PTHR12170">
    <property type="entry name" value="MACROPHAGE ERYTHROBLAST ATTACHER-RELATED"/>
    <property type="match status" value="1"/>
</dbReference>
<keyword evidence="7" id="KW-0862">Zinc</keyword>
<feature type="zinc finger region" description="RING-Gid-type" evidence="10">
    <location>
        <begin position="340"/>
        <end position="408"/>
    </location>
</feature>
<evidence type="ECO:0000256" key="11">
    <source>
        <dbReference type="SAM" id="Coils"/>
    </source>
</evidence>
<protein>
    <recommendedName>
        <fullName evidence="3">E3 ubiquitin-protein transferase MAEA</fullName>
    </recommendedName>
    <alternativeName>
        <fullName evidence="9">Macrophage erythroblast attacher</fullName>
    </alternativeName>
</protein>
<dbReference type="Pfam" id="PF10607">
    <property type="entry name" value="CTLH"/>
    <property type="match status" value="1"/>
</dbReference>
<feature type="coiled-coil region" evidence="11">
    <location>
        <begin position="100"/>
        <end position="127"/>
    </location>
</feature>
<evidence type="ECO:0000256" key="9">
    <source>
        <dbReference type="ARBA" id="ARBA00029678"/>
    </source>
</evidence>
<dbReference type="InterPro" id="IPR024964">
    <property type="entry name" value="CTLH/CRA"/>
</dbReference>
<evidence type="ECO:0000256" key="1">
    <source>
        <dbReference type="ARBA" id="ARBA00004109"/>
    </source>
</evidence>
<feature type="domain" description="RING-Gid-type" evidence="13">
    <location>
        <begin position="340"/>
        <end position="408"/>
    </location>
</feature>
<accession>A0A1I7Z1L2</accession>
<keyword evidence="14" id="KW-1185">Reference proteome</keyword>
<dbReference type="GO" id="GO:0008270">
    <property type="term" value="F:zinc ion binding"/>
    <property type="evidence" value="ECO:0007669"/>
    <property type="project" value="UniProtKB-KW"/>
</dbReference>
<keyword evidence="8" id="KW-0265">Erythrocyte maturation</keyword>
<dbReference type="PROSITE" id="PS51867">
    <property type="entry name" value="ZF_RING_GID"/>
    <property type="match status" value="1"/>
</dbReference>
<dbReference type="GO" id="GO:0061630">
    <property type="term" value="F:ubiquitin protein ligase activity"/>
    <property type="evidence" value="ECO:0007669"/>
    <property type="project" value="InterPro"/>
</dbReference>
<dbReference type="InterPro" id="IPR044063">
    <property type="entry name" value="ZF_RING_GID"/>
</dbReference>
<evidence type="ECO:0000256" key="10">
    <source>
        <dbReference type="PROSITE-ProRule" id="PRU01215"/>
    </source>
</evidence>
<comment type="subcellular location">
    <subcellularLocation>
        <location evidence="2">Cytoplasm</location>
    </subcellularLocation>
    <subcellularLocation>
        <location evidence="1">Nucleus matrix</location>
    </subcellularLocation>
</comment>
<dbReference type="PROSITE" id="PS50896">
    <property type="entry name" value="LISH"/>
    <property type="match status" value="1"/>
</dbReference>
<dbReference type="GO" id="GO:0016363">
    <property type="term" value="C:nuclear matrix"/>
    <property type="evidence" value="ECO:0007669"/>
    <property type="project" value="UniProtKB-SubCell"/>
</dbReference>
<organism evidence="14 15">
    <name type="scientific">Steinernema glaseri</name>
    <dbReference type="NCBI Taxonomy" id="37863"/>
    <lineage>
        <taxon>Eukaryota</taxon>
        <taxon>Metazoa</taxon>
        <taxon>Ecdysozoa</taxon>
        <taxon>Nematoda</taxon>
        <taxon>Chromadorea</taxon>
        <taxon>Rhabditida</taxon>
        <taxon>Tylenchina</taxon>
        <taxon>Panagrolaimomorpha</taxon>
        <taxon>Strongyloidoidea</taxon>
        <taxon>Steinernematidae</taxon>
        <taxon>Steinernema</taxon>
    </lineage>
</organism>
<dbReference type="GO" id="GO:0043161">
    <property type="term" value="P:proteasome-mediated ubiquitin-dependent protein catabolic process"/>
    <property type="evidence" value="ECO:0007669"/>
    <property type="project" value="InterPro"/>
</dbReference>
<dbReference type="GO" id="GO:0005737">
    <property type="term" value="C:cytoplasm"/>
    <property type="evidence" value="ECO:0007669"/>
    <property type="project" value="UniProtKB-SubCell"/>
</dbReference>
<dbReference type="WBParaSite" id="L893_g21919.t1">
    <property type="protein sequence ID" value="L893_g21919.t1"/>
    <property type="gene ID" value="L893_g21919"/>
</dbReference>
<name>A0A1I7Z1L2_9BILA</name>
<evidence type="ECO:0000256" key="4">
    <source>
        <dbReference type="ARBA" id="ARBA00022490"/>
    </source>
</evidence>
<dbReference type="InterPro" id="IPR006595">
    <property type="entry name" value="CTLH_C"/>
</dbReference>
<proteinExistence type="predicted"/>
<dbReference type="CDD" id="cd16659">
    <property type="entry name" value="RING-Ubox_Emp"/>
    <property type="match status" value="1"/>
</dbReference>
<feature type="domain" description="CTLH" evidence="12">
    <location>
        <begin position="185"/>
        <end position="242"/>
    </location>
</feature>
<dbReference type="Proteomes" id="UP000095287">
    <property type="component" value="Unplaced"/>
</dbReference>
<sequence>MVMKPGLFAVLPMGPLGPFKDDSHIREDNERTANEVKALEYATLKIPYEVLNKRFRSTQKEIDKLNHRYATVYSAIDAKLPKNNDRIPASSISHYIPASIERLKEINENLRRSIEEEHAIAENMQRRLSYFVEAENAKIQPEVGAFRKERIDRMIIDHLYRTGMFETANMLAEASRIQDVSEDHVYKEMQRVEDALRQRNLKPCLDWIFDNRSKLRRIQSDFEMQVRMQECIEMIRDDRRLDAVKWVRKFFSPLDRDQWNKRTILQLMGLLGSGKNTTIKAYKKLYGQERWNTLIEKFRQESAKVFQLSKQSAFSTCLQTGIAALKTPCCKRSNDSKCKCSVCHPDVYDLAAGLPIRHSTQSRLICAHTGEKIDEDNIPMMLPNGFVYGQNAINELTNEKNEIVCPRTKDTFQKLDVLRLFVL</sequence>
<keyword evidence="5" id="KW-0479">Metal-binding</keyword>
<evidence type="ECO:0000256" key="5">
    <source>
        <dbReference type="ARBA" id="ARBA00022723"/>
    </source>
</evidence>
<dbReference type="SMART" id="SM00667">
    <property type="entry name" value="LisH"/>
    <property type="match status" value="1"/>
</dbReference>
<evidence type="ECO:0000256" key="3">
    <source>
        <dbReference type="ARBA" id="ARBA00014384"/>
    </source>
</evidence>
<evidence type="ECO:0000256" key="6">
    <source>
        <dbReference type="ARBA" id="ARBA00022771"/>
    </source>
</evidence>
<keyword evidence="11" id="KW-0175">Coiled coil</keyword>
<dbReference type="PANTHER" id="PTHR12170:SF2">
    <property type="entry name" value="E3 UBIQUITIN-PROTEIN TRANSFERASE MAEA"/>
    <property type="match status" value="1"/>
</dbReference>
<evidence type="ECO:0000256" key="8">
    <source>
        <dbReference type="ARBA" id="ARBA00023057"/>
    </source>
</evidence>
<dbReference type="AlphaFoldDB" id="A0A1I7Z1L2"/>